<evidence type="ECO:0000313" key="2">
    <source>
        <dbReference type="Proteomes" id="UP000814140"/>
    </source>
</evidence>
<protein>
    <submittedName>
        <fullName evidence="1">Uncharacterized protein</fullName>
    </submittedName>
</protein>
<sequence length="190" mass="21324">MRANQTAHRRRWHRKRYTHPDGGGHWWRRLHPSRTRLIDYCLANVGSWSGLNVGVRAAPFHGLSRFLEASAVYPSPRRGFQYVSSMTRGLSRRSLRSSLSVLDLGLRFASRVEITIKAFAAIGGAALSHEANLQDFNVLSSKAIGTSLKRSVTTHTAIDIAKARRSLGTFAMVSIFWPSSALSMPYWMPR</sequence>
<dbReference type="EMBL" id="MU277214">
    <property type="protein sequence ID" value="KAI0061117.1"/>
    <property type="molecule type" value="Genomic_DNA"/>
</dbReference>
<name>A0ACB8SY30_9AGAM</name>
<comment type="caution">
    <text evidence="1">The sequence shown here is derived from an EMBL/GenBank/DDBJ whole genome shotgun (WGS) entry which is preliminary data.</text>
</comment>
<dbReference type="Proteomes" id="UP000814140">
    <property type="component" value="Unassembled WGS sequence"/>
</dbReference>
<gene>
    <name evidence="1" type="ORF">BV25DRAFT_794059</name>
</gene>
<evidence type="ECO:0000313" key="1">
    <source>
        <dbReference type="EMBL" id="KAI0061117.1"/>
    </source>
</evidence>
<proteinExistence type="predicted"/>
<reference evidence="1" key="2">
    <citation type="journal article" date="2022" name="New Phytol.">
        <title>Evolutionary transition to the ectomycorrhizal habit in the genomes of a hyperdiverse lineage of mushroom-forming fungi.</title>
        <authorList>
            <person name="Looney B."/>
            <person name="Miyauchi S."/>
            <person name="Morin E."/>
            <person name="Drula E."/>
            <person name="Courty P.E."/>
            <person name="Kohler A."/>
            <person name="Kuo A."/>
            <person name="LaButti K."/>
            <person name="Pangilinan J."/>
            <person name="Lipzen A."/>
            <person name="Riley R."/>
            <person name="Andreopoulos W."/>
            <person name="He G."/>
            <person name="Johnson J."/>
            <person name="Nolan M."/>
            <person name="Tritt A."/>
            <person name="Barry K.W."/>
            <person name="Grigoriev I.V."/>
            <person name="Nagy L.G."/>
            <person name="Hibbett D."/>
            <person name="Henrissat B."/>
            <person name="Matheny P.B."/>
            <person name="Labbe J."/>
            <person name="Martin F.M."/>
        </authorList>
    </citation>
    <scope>NUCLEOTIDE SEQUENCE</scope>
    <source>
        <strain evidence="1">HHB10654</strain>
    </source>
</reference>
<keyword evidence="2" id="KW-1185">Reference proteome</keyword>
<reference evidence="1" key="1">
    <citation type="submission" date="2021-03" db="EMBL/GenBank/DDBJ databases">
        <authorList>
            <consortium name="DOE Joint Genome Institute"/>
            <person name="Ahrendt S."/>
            <person name="Looney B.P."/>
            <person name="Miyauchi S."/>
            <person name="Morin E."/>
            <person name="Drula E."/>
            <person name="Courty P.E."/>
            <person name="Chicoki N."/>
            <person name="Fauchery L."/>
            <person name="Kohler A."/>
            <person name="Kuo A."/>
            <person name="Labutti K."/>
            <person name="Pangilinan J."/>
            <person name="Lipzen A."/>
            <person name="Riley R."/>
            <person name="Andreopoulos W."/>
            <person name="He G."/>
            <person name="Johnson J."/>
            <person name="Barry K.W."/>
            <person name="Grigoriev I.V."/>
            <person name="Nagy L."/>
            <person name="Hibbett D."/>
            <person name="Henrissat B."/>
            <person name="Matheny P.B."/>
            <person name="Labbe J."/>
            <person name="Martin F."/>
        </authorList>
    </citation>
    <scope>NUCLEOTIDE SEQUENCE</scope>
    <source>
        <strain evidence="1">HHB10654</strain>
    </source>
</reference>
<organism evidence="1 2">
    <name type="scientific">Artomyces pyxidatus</name>
    <dbReference type="NCBI Taxonomy" id="48021"/>
    <lineage>
        <taxon>Eukaryota</taxon>
        <taxon>Fungi</taxon>
        <taxon>Dikarya</taxon>
        <taxon>Basidiomycota</taxon>
        <taxon>Agaricomycotina</taxon>
        <taxon>Agaricomycetes</taxon>
        <taxon>Russulales</taxon>
        <taxon>Auriscalpiaceae</taxon>
        <taxon>Artomyces</taxon>
    </lineage>
</organism>
<accession>A0ACB8SY30</accession>